<name>A0A4Y7TIS7_COPMI</name>
<evidence type="ECO:0000313" key="3">
    <source>
        <dbReference type="EMBL" id="TEB33884.1"/>
    </source>
</evidence>
<evidence type="ECO:0000259" key="2">
    <source>
        <dbReference type="Pfam" id="PF20151"/>
    </source>
</evidence>
<proteinExistence type="predicted"/>
<keyword evidence="4" id="KW-1185">Reference proteome</keyword>
<reference evidence="3 4" key="1">
    <citation type="journal article" date="2019" name="Nat. Ecol. Evol.">
        <title>Megaphylogeny resolves global patterns of mushroom evolution.</title>
        <authorList>
            <person name="Varga T."/>
            <person name="Krizsan K."/>
            <person name="Foldi C."/>
            <person name="Dima B."/>
            <person name="Sanchez-Garcia M."/>
            <person name="Sanchez-Ramirez S."/>
            <person name="Szollosi G.J."/>
            <person name="Szarkandi J.G."/>
            <person name="Papp V."/>
            <person name="Albert L."/>
            <person name="Andreopoulos W."/>
            <person name="Angelini C."/>
            <person name="Antonin V."/>
            <person name="Barry K.W."/>
            <person name="Bougher N.L."/>
            <person name="Buchanan P."/>
            <person name="Buyck B."/>
            <person name="Bense V."/>
            <person name="Catcheside P."/>
            <person name="Chovatia M."/>
            <person name="Cooper J."/>
            <person name="Damon W."/>
            <person name="Desjardin D."/>
            <person name="Finy P."/>
            <person name="Geml J."/>
            <person name="Haridas S."/>
            <person name="Hughes K."/>
            <person name="Justo A."/>
            <person name="Karasinski D."/>
            <person name="Kautmanova I."/>
            <person name="Kiss B."/>
            <person name="Kocsube S."/>
            <person name="Kotiranta H."/>
            <person name="LaButti K.M."/>
            <person name="Lechner B.E."/>
            <person name="Liimatainen K."/>
            <person name="Lipzen A."/>
            <person name="Lukacs Z."/>
            <person name="Mihaltcheva S."/>
            <person name="Morgado L.N."/>
            <person name="Niskanen T."/>
            <person name="Noordeloos M.E."/>
            <person name="Ohm R.A."/>
            <person name="Ortiz-Santana B."/>
            <person name="Ovrebo C."/>
            <person name="Racz N."/>
            <person name="Riley R."/>
            <person name="Savchenko A."/>
            <person name="Shiryaev A."/>
            <person name="Soop K."/>
            <person name="Spirin V."/>
            <person name="Szebenyi C."/>
            <person name="Tomsovsky M."/>
            <person name="Tulloss R.E."/>
            <person name="Uehling J."/>
            <person name="Grigoriev I.V."/>
            <person name="Vagvolgyi C."/>
            <person name="Papp T."/>
            <person name="Martin F.M."/>
            <person name="Miettinen O."/>
            <person name="Hibbett D.S."/>
            <person name="Nagy L.G."/>
        </authorList>
    </citation>
    <scope>NUCLEOTIDE SEQUENCE [LARGE SCALE GENOMIC DNA]</scope>
    <source>
        <strain evidence="3 4">FP101781</strain>
    </source>
</reference>
<dbReference type="InterPro" id="IPR045340">
    <property type="entry name" value="DUF6533"/>
</dbReference>
<organism evidence="3 4">
    <name type="scientific">Coprinellus micaceus</name>
    <name type="common">Glistening ink-cap mushroom</name>
    <name type="synonym">Coprinus micaceus</name>
    <dbReference type="NCBI Taxonomy" id="71717"/>
    <lineage>
        <taxon>Eukaryota</taxon>
        <taxon>Fungi</taxon>
        <taxon>Dikarya</taxon>
        <taxon>Basidiomycota</taxon>
        <taxon>Agaricomycotina</taxon>
        <taxon>Agaricomycetes</taxon>
        <taxon>Agaricomycetidae</taxon>
        <taxon>Agaricales</taxon>
        <taxon>Agaricineae</taxon>
        <taxon>Psathyrellaceae</taxon>
        <taxon>Coprinellus</taxon>
    </lineage>
</organism>
<dbReference type="AlphaFoldDB" id="A0A4Y7TIS7"/>
<feature type="transmembrane region" description="Helical" evidence="1">
    <location>
        <begin position="114"/>
        <end position="134"/>
    </location>
</feature>
<gene>
    <name evidence="3" type="ORF">FA13DRAFT_1730154</name>
</gene>
<dbReference type="OrthoDB" id="2745134at2759"/>
<dbReference type="Proteomes" id="UP000298030">
    <property type="component" value="Unassembled WGS sequence"/>
</dbReference>
<protein>
    <recommendedName>
        <fullName evidence="2">DUF6533 domain-containing protein</fullName>
    </recommendedName>
</protein>
<feature type="transmembrane region" description="Helical" evidence="1">
    <location>
        <begin position="69"/>
        <end position="93"/>
    </location>
</feature>
<evidence type="ECO:0000313" key="4">
    <source>
        <dbReference type="Proteomes" id="UP000298030"/>
    </source>
</evidence>
<feature type="transmembrane region" description="Helical" evidence="1">
    <location>
        <begin position="140"/>
        <end position="158"/>
    </location>
</feature>
<dbReference type="EMBL" id="QPFP01000011">
    <property type="protein sequence ID" value="TEB33884.1"/>
    <property type="molecule type" value="Genomic_DNA"/>
</dbReference>
<evidence type="ECO:0000256" key="1">
    <source>
        <dbReference type="SAM" id="Phobius"/>
    </source>
</evidence>
<dbReference type="Pfam" id="PF20151">
    <property type="entry name" value="DUF6533"/>
    <property type="match status" value="1"/>
</dbReference>
<comment type="caution">
    <text evidence="3">The sequence shown here is derived from an EMBL/GenBank/DDBJ whole genome shotgun (WGS) entry which is preliminary data.</text>
</comment>
<feature type="domain" description="DUF6533" evidence="2">
    <location>
        <begin position="38"/>
        <end position="82"/>
    </location>
</feature>
<keyword evidence="1" id="KW-0812">Transmembrane</keyword>
<keyword evidence="1" id="KW-1133">Transmembrane helix</keyword>
<keyword evidence="1" id="KW-0472">Membrane</keyword>
<accession>A0A4Y7TIS7</accession>
<sequence>MESDYEGNELSFAQIIAAASICEPSRIQIKHGSGTYQAVIRIALLYYDYFLTFTREVEWFWFAHNRFSWASLFFFANRYVSVLGHFPYIYEFFSFRNDPGRLKACIGLRSFREIICFVTQIFVGFFLITRTYALWNRSKYVLWFLMGISIPVIAYTIVSPHVNPLKATYTLTPQQGHLRHDPTRISWLHLWRPSSL</sequence>